<feature type="transmembrane region" description="Helical" evidence="1">
    <location>
        <begin position="66"/>
        <end position="85"/>
    </location>
</feature>
<keyword evidence="3" id="KW-1185">Reference proteome</keyword>
<protein>
    <submittedName>
        <fullName evidence="2">Uncharacterized protein</fullName>
    </submittedName>
</protein>
<gene>
    <name evidence="2" type="ORF">N800_11590</name>
</gene>
<comment type="caution">
    <text evidence="2">The sequence shown here is derived from an EMBL/GenBank/DDBJ whole genome shotgun (WGS) entry which is preliminary data.</text>
</comment>
<feature type="transmembrane region" description="Helical" evidence="1">
    <location>
        <begin position="42"/>
        <end position="60"/>
    </location>
</feature>
<feature type="transmembrane region" description="Helical" evidence="1">
    <location>
        <begin position="137"/>
        <end position="155"/>
    </location>
</feature>
<reference evidence="2 3" key="1">
    <citation type="submission" date="2013-08" db="EMBL/GenBank/DDBJ databases">
        <title>Genome sequencing of Lysobacter.</title>
        <authorList>
            <person name="Zhang S."/>
            <person name="Wang G."/>
        </authorList>
    </citation>
    <scope>NUCLEOTIDE SEQUENCE [LARGE SCALE GENOMIC DNA]</scope>
    <source>
        <strain evidence="2 3">GH1-9</strain>
    </source>
</reference>
<name>A0A0A0F2Y9_9GAMM</name>
<feature type="transmembrane region" description="Helical" evidence="1">
    <location>
        <begin position="97"/>
        <end position="117"/>
    </location>
</feature>
<keyword evidence="1" id="KW-0812">Transmembrane</keyword>
<accession>A0A0A0F2Y9</accession>
<keyword evidence="1" id="KW-0472">Membrane</keyword>
<dbReference type="Proteomes" id="UP000029998">
    <property type="component" value="Unassembled WGS sequence"/>
</dbReference>
<sequence>MLSTLNLSVFGTFHTLLALVAVAAGIIDLSRRGEIGSGTRPGLTYILFTAATAITGLFIFRHGGFGAPHMLAIATLAVLAVAWAAERRARAATGLSRYVAVLGYSLTLFFHLIPGLTETGTRVPLGSPAFSGPEDPMLKALVGAGFLVYLAGAAVQAARIRRTRREVAPA</sequence>
<dbReference type="EMBL" id="AVPU01000003">
    <property type="protein sequence ID" value="KGM55757.1"/>
    <property type="molecule type" value="Genomic_DNA"/>
</dbReference>
<evidence type="ECO:0000313" key="2">
    <source>
        <dbReference type="EMBL" id="KGM55757.1"/>
    </source>
</evidence>
<keyword evidence="1" id="KW-1133">Transmembrane helix</keyword>
<dbReference type="STRING" id="1385517.N800_11590"/>
<feature type="transmembrane region" description="Helical" evidence="1">
    <location>
        <begin position="12"/>
        <end position="30"/>
    </location>
</feature>
<dbReference type="eggNOG" id="ENOG5030AG5">
    <property type="taxonomic scope" value="Bacteria"/>
</dbReference>
<proteinExistence type="predicted"/>
<organism evidence="2 3">
    <name type="scientific">Lysobacter daejeonensis GH1-9</name>
    <dbReference type="NCBI Taxonomy" id="1385517"/>
    <lineage>
        <taxon>Bacteria</taxon>
        <taxon>Pseudomonadati</taxon>
        <taxon>Pseudomonadota</taxon>
        <taxon>Gammaproteobacteria</taxon>
        <taxon>Lysobacterales</taxon>
        <taxon>Lysobacteraceae</taxon>
        <taxon>Aerolutibacter</taxon>
    </lineage>
</organism>
<evidence type="ECO:0000256" key="1">
    <source>
        <dbReference type="SAM" id="Phobius"/>
    </source>
</evidence>
<dbReference type="AlphaFoldDB" id="A0A0A0F2Y9"/>
<dbReference type="RefSeq" id="WP_036134378.1">
    <property type="nucleotide sequence ID" value="NZ_AVPU01000003.1"/>
</dbReference>
<dbReference type="OrthoDB" id="6196651at2"/>
<evidence type="ECO:0000313" key="3">
    <source>
        <dbReference type="Proteomes" id="UP000029998"/>
    </source>
</evidence>